<dbReference type="AlphaFoldDB" id="A0A835H8I6"/>
<dbReference type="InterPro" id="IPR007612">
    <property type="entry name" value="LOR"/>
</dbReference>
<evidence type="ECO:0000313" key="2">
    <source>
        <dbReference type="EMBL" id="KAF9595640.1"/>
    </source>
</evidence>
<dbReference type="InterPro" id="IPR038595">
    <property type="entry name" value="LOR_sf"/>
</dbReference>
<dbReference type="EMBL" id="JADFTS010000007">
    <property type="protein sequence ID" value="KAF9595640.1"/>
    <property type="molecule type" value="Genomic_DNA"/>
</dbReference>
<accession>A0A835H8I6</accession>
<dbReference type="Proteomes" id="UP000631114">
    <property type="component" value="Unassembled WGS sequence"/>
</dbReference>
<dbReference type="Pfam" id="PF04525">
    <property type="entry name" value="LOR"/>
    <property type="match status" value="1"/>
</dbReference>
<reference evidence="2 3" key="1">
    <citation type="submission" date="2020-10" db="EMBL/GenBank/DDBJ databases">
        <title>The Coptis chinensis genome and diversification of protoberbering-type alkaloids.</title>
        <authorList>
            <person name="Wang B."/>
            <person name="Shu S."/>
            <person name="Song C."/>
            <person name="Liu Y."/>
        </authorList>
    </citation>
    <scope>NUCLEOTIDE SEQUENCE [LARGE SCALE GENOMIC DNA]</scope>
    <source>
        <strain evidence="2">HL-2020</strain>
        <tissue evidence="2">Leaf</tissue>
    </source>
</reference>
<comment type="caution">
    <text evidence="2">The sequence shown here is derived from an EMBL/GenBank/DDBJ whole genome shotgun (WGS) entry which is preliminary data.</text>
</comment>
<organism evidence="2 3">
    <name type="scientific">Coptis chinensis</name>
    <dbReference type="NCBI Taxonomy" id="261450"/>
    <lineage>
        <taxon>Eukaryota</taxon>
        <taxon>Viridiplantae</taxon>
        <taxon>Streptophyta</taxon>
        <taxon>Embryophyta</taxon>
        <taxon>Tracheophyta</taxon>
        <taxon>Spermatophyta</taxon>
        <taxon>Magnoliopsida</taxon>
        <taxon>Ranunculales</taxon>
        <taxon>Ranunculaceae</taxon>
        <taxon>Coptidoideae</taxon>
        <taxon>Coptis</taxon>
    </lineage>
</organism>
<keyword evidence="3" id="KW-1185">Reference proteome</keyword>
<dbReference type="InterPro" id="IPR025659">
    <property type="entry name" value="Tubby-like_C"/>
</dbReference>
<name>A0A835H8I6_9MAGN</name>
<sequence>MKVFWKTEVQTPYDKSQPMQPANPIVVIGPQYFRYITPVPVNYTVVRTVHYFIFKYGDLAAVDVKGNTIFTIRGIVRVKANATHPGHNVLLDANGSPLVGLREKVWSLITLLVSSVSQCFLVHTTDIMHCSGNSSKDKHYLFSVKASAMYDRSHPHEVFLASNTQEKVCDFNIRGSWMTNCCSVYLGDSSNVIARMQKNHSADGEVPGKGTYTVTVYPYVDHAFIFAVLAYLHETNLRRGY</sequence>
<gene>
    <name evidence="2" type="ORF">IFM89_001541</name>
</gene>
<dbReference type="SUPFAM" id="SSF54518">
    <property type="entry name" value="Tubby C-terminal domain-like"/>
    <property type="match status" value="1"/>
</dbReference>
<evidence type="ECO:0008006" key="4">
    <source>
        <dbReference type="Google" id="ProtNLM"/>
    </source>
</evidence>
<evidence type="ECO:0000256" key="1">
    <source>
        <dbReference type="ARBA" id="ARBA00005437"/>
    </source>
</evidence>
<dbReference type="PANTHER" id="PTHR31087">
    <property type="match status" value="1"/>
</dbReference>
<dbReference type="PANTHER" id="PTHR31087:SF58">
    <property type="entry name" value="OS07G0230700 PROTEIN"/>
    <property type="match status" value="1"/>
</dbReference>
<proteinExistence type="inferred from homology"/>
<dbReference type="Gene3D" id="2.40.160.200">
    <property type="entry name" value="LURP1-related"/>
    <property type="match status" value="1"/>
</dbReference>
<evidence type="ECO:0000313" key="3">
    <source>
        <dbReference type="Proteomes" id="UP000631114"/>
    </source>
</evidence>
<comment type="similarity">
    <text evidence="1">Belongs to the LOR family.</text>
</comment>
<protein>
    <recommendedName>
        <fullName evidence="4">Protein LURP-one-related 15</fullName>
    </recommendedName>
</protein>